<dbReference type="Proteomes" id="UP000246005">
    <property type="component" value="Unassembled WGS sequence"/>
</dbReference>
<evidence type="ECO:0000313" key="2">
    <source>
        <dbReference type="Proteomes" id="UP000246005"/>
    </source>
</evidence>
<dbReference type="AlphaFoldDB" id="A0A316HUP7"/>
<name>A0A316HUP7_9PSEU</name>
<dbReference type="Pfam" id="PF02575">
    <property type="entry name" value="YbaB_DNA_bd"/>
    <property type="match status" value="1"/>
</dbReference>
<proteinExistence type="predicted"/>
<dbReference type="RefSeq" id="WP_109638739.1">
    <property type="nucleotide sequence ID" value="NZ_QGHB01000008.1"/>
</dbReference>
<keyword evidence="1" id="KW-0238">DNA-binding</keyword>
<sequence length="143" mass="15736">MSSSLQDQLEQALAEYRQRRADLKEMQARMAEISSTATSPRNVVSATVDTYGQITGIGFPTGAYKKMAPAELADVVCDTVRKAQTMAREKMADLMEPMMPSGLSLRGKEPGKLDFEKLFPENPDDAVFFGGIHEGWVTSDGER</sequence>
<evidence type="ECO:0000313" key="1">
    <source>
        <dbReference type="EMBL" id="PWK84408.1"/>
    </source>
</evidence>
<dbReference type="EMBL" id="QGHB01000008">
    <property type="protein sequence ID" value="PWK84408.1"/>
    <property type="molecule type" value="Genomic_DNA"/>
</dbReference>
<dbReference type="GO" id="GO:0003677">
    <property type="term" value="F:DNA binding"/>
    <property type="evidence" value="ECO:0007669"/>
    <property type="project" value="UniProtKB-KW"/>
</dbReference>
<dbReference type="Gene3D" id="3.30.1310.10">
    <property type="entry name" value="Nucleoid-associated protein YbaB-like domain"/>
    <property type="match status" value="1"/>
</dbReference>
<gene>
    <name evidence="1" type="ORF">C8D88_10823</name>
</gene>
<dbReference type="SUPFAM" id="SSF82607">
    <property type="entry name" value="YbaB-like"/>
    <property type="match status" value="1"/>
</dbReference>
<dbReference type="InterPro" id="IPR004401">
    <property type="entry name" value="YbaB/EbfC"/>
</dbReference>
<accession>A0A316HUP7</accession>
<protein>
    <submittedName>
        <fullName evidence="1">YbaB/EbfC DNA-binding family protein</fullName>
    </submittedName>
</protein>
<organism evidence="1 2">
    <name type="scientific">Lentzea atacamensis</name>
    <dbReference type="NCBI Taxonomy" id="531938"/>
    <lineage>
        <taxon>Bacteria</taxon>
        <taxon>Bacillati</taxon>
        <taxon>Actinomycetota</taxon>
        <taxon>Actinomycetes</taxon>
        <taxon>Pseudonocardiales</taxon>
        <taxon>Pseudonocardiaceae</taxon>
        <taxon>Lentzea</taxon>
    </lineage>
</organism>
<reference evidence="1 2" key="1">
    <citation type="submission" date="2018-05" db="EMBL/GenBank/DDBJ databases">
        <title>Genomic Encyclopedia of Type Strains, Phase IV (KMG-IV): sequencing the most valuable type-strain genomes for metagenomic binning, comparative biology and taxonomic classification.</title>
        <authorList>
            <person name="Goeker M."/>
        </authorList>
    </citation>
    <scope>NUCLEOTIDE SEQUENCE [LARGE SCALE GENOMIC DNA]</scope>
    <source>
        <strain evidence="1 2">DSM 45480</strain>
    </source>
</reference>
<comment type="caution">
    <text evidence="1">The sequence shown here is derived from an EMBL/GenBank/DDBJ whole genome shotgun (WGS) entry which is preliminary data.</text>
</comment>
<dbReference type="InterPro" id="IPR036894">
    <property type="entry name" value="YbaB-like_sf"/>
</dbReference>